<evidence type="ECO:0000256" key="6">
    <source>
        <dbReference type="PIRSR" id="PIRSR000097-3"/>
    </source>
</evidence>
<organism evidence="8 9">
    <name type="scientific">Anaerocolumna xylanovorans DSM 12503</name>
    <dbReference type="NCBI Taxonomy" id="1121345"/>
    <lineage>
        <taxon>Bacteria</taxon>
        <taxon>Bacillati</taxon>
        <taxon>Bacillota</taxon>
        <taxon>Clostridia</taxon>
        <taxon>Lachnospirales</taxon>
        <taxon>Lachnospiraceae</taxon>
        <taxon>Anaerocolumna</taxon>
    </lineage>
</organism>
<evidence type="ECO:0000256" key="3">
    <source>
        <dbReference type="ARBA" id="ARBA00023002"/>
    </source>
</evidence>
<evidence type="ECO:0000256" key="4">
    <source>
        <dbReference type="PIRSR" id="PIRSR000097-1"/>
    </source>
</evidence>
<dbReference type="Gene3D" id="3.20.20.100">
    <property type="entry name" value="NADP-dependent oxidoreductase domain"/>
    <property type="match status" value="1"/>
</dbReference>
<keyword evidence="3" id="KW-0560">Oxidoreductase</keyword>
<comment type="similarity">
    <text evidence="1">Belongs to the aldo/keto reductase family.</text>
</comment>
<feature type="site" description="Lowers pKa of active site Tyr" evidence="6">
    <location>
        <position position="73"/>
    </location>
</feature>
<dbReference type="OrthoDB" id="9804790at2"/>
<dbReference type="PROSITE" id="PS00062">
    <property type="entry name" value="ALDOKETO_REDUCTASE_2"/>
    <property type="match status" value="1"/>
</dbReference>
<evidence type="ECO:0000256" key="2">
    <source>
        <dbReference type="ARBA" id="ARBA00022857"/>
    </source>
</evidence>
<dbReference type="PANTHER" id="PTHR43827">
    <property type="entry name" value="2,5-DIKETO-D-GLUCONIC ACID REDUCTASE"/>
    <property type="match status" value="1"/>
</dbReference>
<dbReference type="PIRSF" id="PIRSF000097">
    <property type="entry name" value="AKR"/>
    <property type="match status" value="1"/>
</dbReference>
<dbReference type="SUPFAM" id="SSF51430">
    <property type="entry name" value="NAD(P)-linked oxidoreductase"/>
    <property type="match status" value="1"/>
</dbReference>
<dbReference type="STRING" id="1121345.SAMN02745217_00888"/>
<sequence>MEYLKLNNGTEMPLAGIGTFLMEPKDAEAAVISALNNGYVLIDTANAYMNEKAVARGMKASGLKRENIYLSTKLWPSAYATADQAIEDTLKRLDTDYIDLLFLHQPVGDYIGAYKAMERAVKTGKVKSLGLSNFTIEQIQEVVDATEIKPAVVQVEAHPYYPQTGLKAFLKDMGTVVMAWYPLGHGDRNLIKEPVFTELAAKYGKSNVQIVLHWHTQAGNVVIPGSKNDAHIRDNLNIFDFILTDEDMQKIAALDKNMRYYTATKEALEGYLKFLPDFDRQE</sequence>
<gene>
    <name evidence="8" type="ORF">SAMN02745217_00888</name>
</gene>
<dbReference type="RefSeq" id="WP_073587540.1">
    <property type="nucleotide sequence ID" value="NZ_FRFD01000003.1"/>
</dbReference>
<evidence type="ECO:0000256" key="5">
    <source>
        <dbReference type="PIRSR" id="PIRSR000097-2"/>
    </source>
</evidence>
<protein>
    <submittedName>
        <fullName evidence="8">Aldo/keto reductase</fullName>
    </submittedName>
</protein>
<evidence type="ECO:0000256" key="1">
    <source>
        <dbReference type="ARBA" id="ARBA00007905"/>
    </source>
</evidence>
<proteinExistence type="inferred from homology"/>
<evidence type="ECO:0000259" key="7">
    <source>
        <dbReference type="Pfam" id="PF00248"/>
    </source>
</evidence>
<evidence type="ECO:0000313" key="9">
    <source>
        <dbReference type="Proteomes" id="UP000184612"/>
    </source>
</evidence>
<dbReference type="FunFam" id="3.20.20.100:FF:000002">
    <property type="entry name" value="2,5-diketo-D-gluconic acid reductase A"/>
    <property type="match status" value="1"/>
</dbReference>
<keyword evidence="9" id="KW-1185">Reference proteome</keyword>
<dbReference type="InterPro" id="IPR020471">
    <property type="entry name" value="AKR"/>
</dbReference>
<dbReference type="InterPro" id="IPR023210">
    <property type="entry name" value="NADP_OxRdtase_dom"/>
</dbReference>
<dbReference type="EMBL" id="FRFD01000003">
    <property type="protein sequence ID" value="SHO45240.1"/>
    <property type="molecule type" value="Genomic_DNA"/>
</dbReference>
<reference evidence="8 9" key="1">
    <citation type="submission" date="2016-12" db="EMBL/GenBank/DDBJ databases">
        <authorList>
            <person name="Song W.-J."/>
            <person name="Kurnit D.M."/>
        </authorList>
    </citation>
    <scope>NUCLEOTIDE SEQUENCE [LARGE SCALE GENOMIC DNA]</scope>
    <source>
        <strain evidence="8 9">DSM 12503</strain>
    </source>
</reference>
<accession>A0A1M7Y0U2</accession>
<feature type="binding site" evidence="5">
    <location>
        <position position="104"/>
    </location>
    <ligand>
        <name>substrate</name>
    </ligand>
</feature>
<evidence type="ECO:0000313" key="8">
    <source>
        <dbReference type="EMBL" id="SHO45240.1"/>
    </source>
</evidence>
<keyword evidence="2" id="KW-0521">NADP</keyword>
<dbReference type="InterPro" id="IPR036812">
    <property type="entry name" value="NAD(P)_OxRdtase_dom_sf"/>
</dbReference>
<dbReference type="Proteomes" id="UP000184612">
    <property type="component" value="Unassembled WGS sequence"/>
</dbReference>
<dbReference type="PRINTS" id="PR00069">
    <property type="entry name" value="ALDKETRDTASE"/>
</dbReference>
<dbReference type="GO" id="GO:0016616">
    <property type="term" value="F:oxidoreductase activity, acting on the CH-OH group of donors, NAD or NADP as acceptor"/>
    <property type="evidence" value="ECO:0007669"/>
    <property type="project" value="UniProtKB-ARBA"/>
</dbReference>
<dbReference type="Pfam" id="PF00248">
    <property type="entry name" value="Aldo_ket_red"/>
    <property type="match status" value="1"/>
</dbReference>
<feature type="domain" description="NADP-dependent oxidoreductase" evidence="7">
    <location>
        <begin position="22"/>
        <end position="255"/>
    </location>
</feature>
<dbReference type="AlphaFoldDB" id="A0A1M7Y0U2"/>
<name>A0A1M7Y0U2_9FIRM</name>
<dbReference type="InterPro" id="IPR018170">
    <property type="entry name" value="Aldo/ket_reductase_CS"/>
</dbReference>
<feature type="active site" description="Proton donor" evidence="4">
    <location>
        <position position="48"/>
    </location>
</feature>
<dbReference type="PANTHER" id="PTHR43827:SF3">
    <property type="entry name" value="NADP-DEPENDENT OXIDOREDUCTASE DOMAIN-CONTAINING PROTEIN"/>
    <property type="match status" value="1"/>
</dbReference>